<dbReference type="Proteomes" id="UP000031668">
    <property type="component" value="Unassembled WGS sequence"/>
</dbReference>
<dbReference type="AlphaFoldDB" id="A0A0C2MFC8"/>
<name>A0A0C2MFC8_THEKT</name>
<protein>
    <submittedName>
        <fullName evidence="1">Uncharacterized protein</fullName>
    </submittedName>
</protein>
<comment type="caution">
    <text evidence="1">The sequence shown here is derived from an EMBL/GenBank/DDBJ whole genome shotgun (WGS) entry which is preliminary data.</text>
</comment>
<dbReference type="EMBL" id="JWZT01004773">
    <property type="protein sequence ID" value="KII63084.1"/>
    <property type="molecule type" value="Genomic_DNA"/>
</dbReference>
<sequence>MPIKALDITNNLMKESSNQDPLTVVTHAIGLYQNMSPNALQLLSVEFQVDNNTCYYSRAISNFMNALHSLSVGMANDSHGPIKKAVAANWNSCVRLQPWSMSVSLLYMVQGYGSWNSGDIDNALASFVSAVDISPASVWGWFCIGVLHLRHGLYNLALPNLNRSLKICSKQKFNSPLISHELACCLYFKVSLNIIETIRIS</sequence>
<reference evidence="1 2" key="1">
    <citation type="journal article" date="2014" name="Genome Biol. Evol.">
        <title>The genome of the myxosporean Thelohanellus kitauei shows adaptations to nutrient acquisition within its fish host.</title>
        <authorList>
            <person name="Yang Y."/>
            <person name="Xiong J."/>
            <person name="Zhou Z."/>
            <person name="Huo F."/>
            <person name="Miao W."/>
            <person name="Ran C."/>
            <person name="Liu Y."/>
            <person name="Zhang J."/>
            <person name="Feng J."/>
            <person name="Wang M."/>
            <person name="Wang M."/>
            <person name="Wang L."/>
            <person name="Yao B."/>
        </authorList>
    </citation>
    <scope>NUCLEOTIDE SEQUENCE [LARGE SCALE GENOMIC DNA]</scope>
    <source>
        <strain evidence="1">Wuqing</strain>
    </source>
</reference>
<evidence type="ECO:0000313" key="1">
    <source>
        <dbReference type="EMBL" id="KII63084.1"/>
    </source>
</evidence>
<proteinExistence type="predicted"/>
<accession>A0A0C2MFC8</accession>
<dbReference type="InterPro" id="IPR011990">
    <property type="entry name" value="TPR-like_helical_dom_sf"/>
</dbReference>
<dbReference type="SUPFAM" id="SSF48452">
    <property type="entry name" value="TPR-like"/>
    <property type="match status" value="1"/>
</dbReference>
<organism evidence="1 2">
    <name type="scientific">Thelohanellus kitauei</name>
    <name type="common">Myxosporean</name>
    <dbReference type="NCBI Taxonomy" id="669202"/>
    <lineage>
        <taxon>Eukaryota</taxon>
        <taxon>Metazoa</taxon>
        <taxon>Cnidaria</taxon>
        <taxon>Myxozoa</taxon>
        <taxon>Myxosporea</taxon>
        <taxon>Bivalvulida</taxon>
        <taxon>Platysporina</taxon>
        <taxon>Myxobolidae</taxon>
        <taxon>Thelohanellus</taxon>
    </lineage>
</organism>
<keyword evidence="2" id="KW-1185">Reference proteome</keyword>
<gene>
    <name evidence="1" type="ORF">RF11_01830</name>
</gene>
<dbReference type="Gene3D" id="1.25.40.10">
    <property type="entry name" value="Tetratricopeptide repeat domain"/>
    <property type="match status" value="1"/>
</dbReference>
<evidence type="ECO:0000313" key="2">
    <source>
        <dbReference type="Proteomes" id="UP000031668"/>
    </source>
</evidence>